<evidence type="ECO:0000256" key="2">
    <source>
        <dbReference type="ARBA" id="ARBA00022553"/>
    </source>
</evidence>
<dbReference type="Gene3D" id="3.30.200.20">
    <property type="entry name" value="Phosphorylase Kinase, domain 1"/>
    <property type="match status" value="1"/>
</dbReference>
<evidence type="ECO:0000256" key="1">
    <source>
        <dbReference type="ARBA" id="ARBA00022527"/>
    </source>
</evidence>
<dbReference type="STRING" id="4540.A0A3L6SQV9"/>
<keyword evidence="3" id="KW-0808">Transferase</keyword>
<dbReference type="InterPro" id="IPR011009">
    <property type="entry name" value="Kinase-like_dom_sf"/>
</dbReference>
<evidence type="ECO:0000256" key="7">
    <source>
        <dbReference type="ARBA" id="ARBA00023137"/>
    </source>
</evidence>
<evidence type="ECO:0000256" key="6">
    <source>
        <dbReference type="ARBA" id="ARBA00022840"/>
    </source>
</evidence>
<evidence type="ECO:0000313" key="12">
    <source>
        <dbReference type="EMBL" id="RLN24104.1"/>
    </source>
</evidence>
<accession>A0A3L6SQV9</accession>
<evidence type="ECO:0000256" key="10">
    <source>
        <dbReference type="ARBA" id="ARBA00051693"/>
    </source>
</evidence>
<evidence type="ECO:0000259" key="11">
    <source>
        <dbReference type="PROSITE" id="PS50011"/>
    </source>
</evidence>
<sequence length="355" mass="37322">MVVAAADVPLQSSVSAAAFSSRRPALPVAPHEFFHRVPAAPRETAKKAAAAAAEGGELLRLSDLERVCYLGEGACGEVTKVRHRRTGAVFALKTAHYAGPSGAADEEAEALRRSAGSPHVVRCHVVFGGGGGAAAAPAYVLELMDAGTLGGVLGRRGGRGVPEPALAEVAARCLQGLAHVHSRGVAHLDLRPDNLLANSRGDVKIGDFSVSRILYGGAGERRRVSVAVGSPMYLSPERFEPDARAGPRGAIAADVWGFGVTVLELFLGRRPFLAPGVRPSFEKLRQAICDGEPLSALGSAAASPELRGFLAACLQKDPRRRATVAQLLAHPFVARRHVDESRRALRELIAETLED</sequence>
<dbReference type="Gene3D" id="1.10.510.10">
    <property type="entry name" value="Transferase(Phosphotransferase) domain 1"/>
    <property type="match status" value="1"/>
</dbReference>
<dbReference type="Proteomes" id="UP000275267">
    <property type="component" value="Unassembled WGS sequence"/>
</dbReference>
<dbReference type="GO" id="GO:0004674">
    <property type="term" value="F:protein serine/threonine kinase activity"/>
    <property type="evidence" value="ECO:0007669"/>
    <property type="project" value="UniProtKB-KW"/>
</dbReference>
<dbReference type="OrthoDB" id="10252354at2759"/>
<evidence type="ECO:0000256" key="9">
    <source>
        <dbReference type="ARBA" id="ARBA00049299"/>
    </source>
</evidence>
<dbReference type="PROSITE" id="PS50011">
    <property type="entry name" value="PROTEIN_KINASE_DOM"/>
    <property type="match status" value="1"/>
</dbReference>
<dbReference type="PANTHER" id="PTHR47238">
    <property type="entry name" value="MITOGEN-ACTIVATED PROTEIN KINASE KINASE 5"/>
    <property type="match status" value="1"/>
</dbReference>
<comment type="caution">
    <text evidence="12">The sequence shown here is derived from an EMBL/GenBank/DDBJ whole genome shotgun (WGS) entry which is preliminary data.</text>
</comment>
<dbReference type="Pfam" id="PF00069">
    <property type="entry name" value="Pkinase"/>
    <property type="match status" value="1"/>
</dbReference>
<keyword evidence="7" id="KW-0829">Tyrosine-protein kinase</keyword>
<proteinExistence type="predicted"/>
<dbReference type="GO" id="GO:0004708">
    <property type="term" value="F:MAP kinase kinase activity"/>
    <property type="evidence" value="ECO:0007669"/>
    <property type="project" value="UniProtKB-EC"/>
</dbReference>
<dbReference type="InterPro" id="IPR052468">
    <property type="entry name" value="Dual_spec_MAPK_kinase"/>
</dbReference>
<dbReference type="AlphaFoldDB" id="A0A3L6SQV9"/>
<dbReference type="PANTHER" id="PTHR47238:SF4">
    <property type="entry name" value="MITOGEN-ACTIVATED PROTEIN KINASE KINASE 5"/>
    <property type="match status" value="1"/>
</dbReference>
<dbReference type="EMBL" id="PQIB02000004">
    <property type="protein sequence ID" value="RLN24104.1"/>
    <property type="molecule type" value="Genomic_DNA"/>
</dbReference>
<organism evidence="12 13">
    <name type="scientific">Panicum miliaceum</name>
    <name type="common">Proso millet</name>
    <name type="synonym">Broomcorn millet</name>
    <dbReference type="NCBI Taxonomy" id="4540"/>
    <lineage>
        <taxon>Eukaryota</taxon>
        <taxon>Viridiplantae</taxon>
        <taxon>Streptophyta</taxon>
        <taxon>Embryophyta</taxon>
        <taxon>Tracheophyta</taxon>
        <taxon>Spermatophyta</taxon>
        <taxon>Magnoliopsida</taxon>
        <taxon>Liliopsida</taxon>
        <taxon>Poales</taxon>
        <taxon>Poaceae</taxon>
        <taxon>PACMAD clade</taxon>
        <taxon>Panicoideae</taxon>
        <taxon>Panicodae</taxon>
        <taxon>Paniceae</taxon>
        <taxon>Panicinae</taxon>
        <taxon>Panicum</taxon>
        <taxon>Panicum sect. Panicum</taxon>
    </lineage>
</organism>
<comment type="catalytic activity">
    <reaction evidence="10">
        <text>L-tyrosyl-[protein] + ATP = O-phospho-L-tyrosyl-[protein] + ADP + H(+)</text>
        <dbReference type="Rhea" id="RHEA:10596"/>
        <dbReference type="Rhea" id="RHEA-COMP:10136"/>
        <dbReference type="Rhea" id="RHEA-COMP:20101"/>
        <dbReference type="ChEBI" id="CHEBI:15378"/>
        <dbReference type="ChEBI" id="CHEBI:30616"/>
        <dbReference type="ChEBI" id="CHEBI:46858"/>
        <dbReference type="ChEBI" id="CHEBI:61978"/>
        <dbReference type="ChEBI" id="CHEBI:456216"/>
        <dbReference type="EC" id="2.7.12.2"/>
    </reaction>
</comment>
<feature type="domain" description="Protein kinase" evidence="11">
    <location>
        <begin position="64"/>
        <end position="333"/>
    </location>
</feature>
<evidence type="ECO:0000256" key="8">
    <source>
        <dbReference type="ARBA" id="ARBA00049014"/>
    </source>
</evidence>
<evidence type="ECO:0000256" key="4">
    <source>
        <dbReference type="ARBA" id="ARBA00022741"/>
    </source>
</evidence>
<keyword evidence="5" id="KW-0418">Kinase</keyword>
<comment type="catalytic activity">
    <reaction evidence="8">
        <text>L-seryl-[protein] + ATP = O-phospho-L-seryl-[protein] + ADP + H(+)</text>
        <dbReference type="Rhea" id="RHEA:17989"/>
        <dbReference type="Rhea" id="RHEA-COMP:9863"/>
        <dbReference type="Rhea" id="RHEA-COMP:11604"/>
        <dbReference type="ChEBI" id="CHEBI:15378"/>
        <dbReference type="ChEBI" id="CHEBI:29999"/>
        <dbReference type="ChEBI" id="CHEBI:30616"/>
        <dbReference type="ChEBI" id="CHEBI:83421"/>
        <dbReference type="ChEBI" id="CHEBI:456216"/>
        <dbReference type="EC" id="2.7.12.2"/>
    </reaction>
</comment>
<dbReference type="SUPFAM" id="SSF56112">
    <property type="entry name" value="Protein kinase-like (PK-like)"/>
    <property type="match status" value="1"/>
</dbReference>
<evidence type="ECO:0000256" key="5">
    <source>
        <dbReference type="ARBA" id="ARBA00022777"/>
    </source>
</evidence>
<dbReference type="InterPro" id="IPR000719">
    <property type="entry name" value="Prot_kinase_dom"/>
</dbReference>
<dbReference type="GO" id="GO:0004713">
    <property type="term" value="F:protein tyrosine kinase activity"/>
    <property type="evidence" value="ECO:0007669"/>
    <property type="project" value="UniProtKB-KW"/>
</dbReference>
<dbReference type="GO" id="GO:0005524">
    <property type="term" value="F:ATP binding"/>
    <property type="evidence" value="ECO:0007669"/>
    <property type="project" value="UniProtKB-KW"/>
</dbReference>
<keyword evidence="2" id="KW-0597">Phosphoprotein</keyword>
<name>A0A3L6SQV9_PANMI</name>
<keyword evidence="6" id="KW-0067">ATP-binding</keyword>
<keyword evidence="13" id="KW-1185">Reference proteome</keyword>
<protein>
    <recommendedName>
        <fullName evidence="11">Protein kinase domain-containing protein</fullName>
    </recommendedName>
</protein>
<keyword evidence="4" id="KW-0547">Nucleotide-binding</keyword>
<evidence type="ECO:0000313" key="13">
    <source>
        <dbReference type="Proteomes" id="UP000275267"/>
    </source>
</evidence>
<evidence type="ECO:0000256" key="3">
    <source>
        <dbReference type="ARBA" id="ARBA00022679"/>
    </source>
</evidence>
<gene>
    <name evidence="12" type="ORF">C2845_PM07G15310</name>
</gene>
<reference evidence="13" key="1">
    <citation type="journal article" date="2019" name="Nat. Commun.">
        <title>The genome of broomcorn millet.</title>
        <authorList>
            <person name="Zou C."/>
            <person name="Miki D."/>
            <person name="Li D."/>
            <person name="Tang Q."/>
            <person name="Xiao L."/>
            <person name="Rajput S."/>
            <person name="Deng P."/>
            <person name="Jia W."/>
            <person name="Huang R."/>
            <person name="Zhang M."/>
            <person name="Sun Y."/>
            <person name="Hu J."/>
            <person name="Fu X."/>
            <person name="Schnable P.S."/>
            <person name="Li F."/>
            <person name="Zhang H."/>
            <person name="Feng B."/>
            <person name="Zhu X."/>
            <person name="Liu R."/>
            <person name="Schnable J.C."/>
            <person name="Zhu J.-K."/>
            <person name="Zhang H."/>
        </authorList>
    </citation>
    <scope>NUCLEOTIDE SEQUENCE [LARGE SCALE GENOMIC DNA]</scope>
</reference>
<keyword evidence="1" id="KW-0723">Serine/threonine-protein kinase</keyword>
<comment type="catalytic activity">
    <reaction evidence="9">
        <text>L-threonyl-[protein] + ATP = O-phospho-L-threonyl-[protein] + ADP + H(+)</text>
        <dbReference type="Rhea" id="RHEA:46608"/>
        <dbReference type="Rhea" id="RHEA-COMP:11060"/>
        <dbReference type="Rhea" id="RHEA-COMP:11605"/>
        <dbReference type="ChEBI" id="CHEBI:15378"/>
        <dbReference type="ChEBI" id="CHEBI:30013"/>
        <dbReference type="ChEBI" id="CHEBI:30616"/>
        <dbReference type="ChEBI" id="CHEBI:61977"/>
        <dbReference type="ChEBI" id="CHEBI:456216"/>
        <dbReference type="EC" id="2.7.12.2"/>
    </reaction>
</comment>